<organism evidence="2 3">
    <name type="scientific">Hoeflea algicola</name>
    <dbReference type="NCBI Taxonomy" id="2983763"/>
    <lineage>
        <taxon>Bacteria</taxon>
        <taxon>Pseudomonadati</taxon>
        <taxon>Pseudomonadota</taxon>
        <taxon>Alphaproteobacteria</taxon>
        <taxon>Hyphomicrobiales</taxon>
        <taxon>Rhizobiaceae</taxon>
        <taxon>Hoeflea</taxon>
    </lineage>
</organism>
<reference evidence="2" key="1">
    <citation type="submission" date="2022-10" db="EMBL/GenBank/DDBJ databases">
        <title>Hoeflea sp. G2-23, isolated from marine algae.</title>
        <authorList>
            <person name="Kristyanto S."/>
            <person name="Kim J.M."/>
            <person name="Jeon C.O."/>
        </authorList>
    </citation>
    <scope>NUCLEOTIDE SEQUENCE</scope>
    <source>
        <strain evidence="2">G2-23</strain>
    </source>
</reference>
<keyword evidence="1" id="KW-1133">Transmembrane helix</keyword>
<comment type="caution">
    <text evidence="2">The sequence shown here is derived from an EMBL/GenBank/DDBJ whole genome shotgun (WGS) entry which is preliminary data.</text>
</comment>
<evidence type="ECO:0000313" key="3">
    <source>
        <dbReference type="Proteomes" id="UP001073227"/>
    </source>
</evidence>
<proteinExistence type="predicted"/>
<sequence>MLPEDDYLRLKPANSERKTAVRIALAALLGCFVLISVLALQASITPGTRTGSYISHNNETRELIRSRDVASHVIKQDYSSH</sequence>
<keyword evidence="3" id="KW-1185">Reference proteome</keyword>
<keyword evidence="1" id="KW-0812">Transmembrane</keyword>
<feature type="transmembrane region" description="Helical" evidence="1">
    <location>
        <begin position="20"/>
        <end position="40"/>
    </location>
</feature>
<dbReference type="EMBL" id="JAOVZR010000001">
    <property type="protein sequence ID" value="MCY0147981.1"/>
    <property type="molecule type" value="Genomic_DNA"/>
</dbReference>
<protein>
    <submittedName>
        <fullName evidence="2">Uncharacterized protein</fullName>
    </submittedName>
</protein>
<evidence type="ECO:0000256" key="1">
    <source>
        <dbReference type="SAM" id="Phobius"/>
    </source>
</evidence>
<name>A0ABT3Z9P7_9HYPH</name>
<dbReference type="RefSeq" id="WP_267653573.1">
    <property type="nucleotide sequence ID" value="NZ_JAOVZR010000001.1"/>
</dbReference>
<accession>A0ABT3Z9P7</accession>
<dbReference type="Proteomes" id="UP001073227">
    <property type="component" value="Unassembled WGS sequence"/>
</dbReference>
<keyword evidence="1" id="KW-0472">Membrane</keyword>
<gene>
    <name evidence="2" type="ORF">OEG84_09730</name>
</gene>
<evidence type="ECO:0000313" key="2">
    <source>
        <dbReference type="EMBL" id="MCY0147981.1"/>
    </source>
</evidence>